<dbReference type="EMBL" id="JAUZMY010000002">
    <property type="protein sequence ID" value="MEE2036126.1"/>
    <property type="molecule type" value="Genomic_DNA"/>
</dbReference>
<comment type="caution">
    <text evidence="1">The sequence shown here is derived from an EMBL/GenBank/DDBJ whole genome shotgun (WGS) entry which is preliminary data.</text>
</comment>
<gene>
    <name evidence="1" type="ORF">Q8791_02680</name>
</gene>
<keyword evidence="2" id="KW-1185">Reference proteome</keyword>
<name>A0ABU7K1I8_9ACTN</name>
<reference evidence="1 2" key="1">
    <citation type="submission" date="2023-08" db="EMBL/GenBank/DDBJ databases">
        <authorList>
            <person name="Girao M."/>
            <person name="Carvalho M.F."/>
        </authorList>
    </citation>
    <scope>NUCLEOTIDE SEQUENCE [LARGE SCALE GENOMIC DNA]</scope>
    <source>
        <strain evidence="1 2">CT-R113</strain>
    </source>
</reference>
<protein>
    <submittedName>
        <fullName evidence="1">RRQRL motif-containing zinc-binding protein</fullName>
    </submittedName>
</protein>
<dbReference type="RefSeq" id="WP_330089933.1">
    <property type="nucleotide sequence ID" value="NZ_JAUZMY010000002.1"/>
</dbReference>
<organism evidence="1 2">
    <name type="scientific">Nocardiopsis codii</name>
    <dbReference type="NCBI Taxonomy" id="3065942"/>
    <lineage>
        <taxon>Bacteria</taxon>
        <taxon>Bacillati</taxon>
        <taxon>Actinomycetota</taxon>
        <taxon>Actinomycetes</taxon>
        <taxon>Streptosporangiales</taxon>
        <taxon>Nocardiopsidaceae</taxon>
        <taxon>Nocardiopsis</taxon>
    </lineage>
</organism>
<proteinExistence type="predicted"/>
<evidence type="ECO:0000313" key="1">
    <source>
        <dbReference type="EMBL" id="MEE2036126.1"/>
    </source>
</evidence>
<dbReference type="Proteomes" id="UP001356095">
    <property type="component" value="Unassembled WGS sequence"/>
</dbReference>
<sequence length="138" mass="15112">MTSPRFLDPGGSRYGMPTYPWGMAWTAAEDMATLKQLAVMGLRPGSSHPDAQLMWRSRRARNGVHTAALYRISEAQPKDEFTEARARGLAAAMRARRTCPTCPTCRQVFVYVIPTSLGECPACHEGGTPEAWELAVAA</sequence>
<accession>A0ABU7K1I8</accession>
<dbReference type="InterPro" id="IPR048142">
    <property type="entry name" value="QRL_CxxC_CxxC"/>
</dbReference>
<dbReference type="NCBIfam" id="NF041638">
    <property type="entry name" value="QRL_CxxC_CxxC"/>
    <property type="match status" value="1"/>
</dbReference>
<evidence type="ECO:0000313" key="2">
    <source>
        <dbReference type="Proteomes" id="UP001356095"/>
    </source>
</evidence>